<dbReference type="AlphaFoldDB" id="A0AAD9UAL1"/>
<dbReference type="EMBL" id="JANJYI010000005">
    <property type="protein sequence ID" value="KAK2650633.1"/>
    <property type="molecule type" value="Genomic_DNA"/>
</dbReference>
<name>A0AAD9UAL1_9ROSI</name>
<evidence type="ECO:0000313" key="1">
    <source>
        <dbReference type="EMBL" id="KAK2650633.1"/>
    </source>
</evidence>
<dbReference type="Proteomes" id="UP001280121">
    <property type="component" value="Unassembled WGS sequence"/>
</dbReference>
<organism evidence="1 2">
    <name type="scientific">Dipteronia dyeriana</name>
    <dbReference type="NCBI Taxonomy" id="168575"/>
    <lineage>
        <taxon>Eukaryota</taxon>
        <taxon>Viridiplantae</taxon>
        <taxon>Streptophyta</taxon>
        <taxon>Embryophyta</taxon>
        <taxon>Tracheophyta</taxon>
        <taxon>Spermatophyta</taxon>
        <taxon>Magnoliopsida</taxon>
        <taxon>eudicotyledons</taxon>
        <taxon>Gunneridae</taxon>
        <taxon>Pentapetalae</taxon>
        <taxon>rosids</taxon>
        <taxon>malvids</taxon>
        <taxon>Sapindales</taxon>
        <taxon>Sapindaceae</taxon>
        <taxon>Hippocastanoideae</taxon>
        <taxon>Acereae</taxon>
        <taxon>Dipteronia</taxon>
    </lineage>
</organism>
<protein>
    <submittedName>
        <fullName evidence="1">Uncharacterized protein</fullName>
    </submittedName>
</protein>
<sequence length="85" mass="9844">MGDNSIDKRNRLYLIFGTIYDDGIAKSSSPKQHSNHHRLRYSQLWSSVFNRASFNFPPSVAWVALFGFMDRFAYHVGQTLCKSKK</sequence>
<comment type="caution">
    <text evidence="1">The sequence shown here is derived from an EMBL/GenBank/DDBJ whole genome shotgun (WGS) entry which is preliminary data.</text>
</comment>
<accession>A0AAD9UAL1</accession>
<evidence type="ECO:0000313" key="2">
    <source>
        <dbReference type="Proteomes" id="UP001280121"/>
    </source>
</evidence>
<keyword evidence="2" id="KW-1185">Reference proteome</keyword>
<proteinExistence type="predicted"/>
<gene>
    <name evidence="1" type="ORF">Ddye_018122</name>
</gene>
<reference evidence="1" key="1">
    <citation type="journal article" date="2023" name="Plant J.">
        <title>Genome sequences and population genomics provide insights into the demographic history, inbreeding, and mutation load of two 'living fossil' tree species of Dipteronia.</title>
        <authorList>
            <person name="Feng Y."/>
            <person name="Comes H.P."/>
            <person name="Chen J."/>
            <person name="Zhu S."/>
            <person name="Lu R."/>
            <person name="Zhang X."/>
            <person name="Li P."/>
            <person name="Qiu J."/>
            <person name="Olsen K.M."/>
            <person name="Qiu Y."/>
        </authorList>
    </citation>
    <scope>NUCLEOTIDE SEQUENCE</scope>
    <source>
        <strain evidence="1">KIB01</strain>
    </source>
</reference>